<dbReference type="OrthoDB" id="533321at2759"/>
<proteinExistence type="predicted"/>
<dbReference type="Proteomes" id="UP000247498">
    <property type="component" value="Unassembled WGS sequence"/>
</dbReference>
<dbReference type="PANTHER" id="PTHR34782:SF1">
    <property type="entry name" value="PHOSPHORIBOSYLFORMYLGLYCINAMIDINE SYNTHASE"/>
    <property type="match status" value="1"/>
</dbReference>
<comment type="caution">
    <text evidence="2">The sequence shown here is derived from an EMBL/GenBank/DDBJ whole genome shotgun (WGS) entry which is preliminary data.</text>
</comment>
<reference evidence="2 3" key="1">
    <citation type="journal article" date="2018" name="Sci. Rep.">
        <title>Raphidocelis subcapitata (=Pseudokirchneriella subcapitata) provides an insight into genome evolution and environmental adaptations in the Sphaeropleales.</title>
        <authorList>
            <person name="Suzuki S."/>
            <person name="Yamaguchi H."/>
            <person name="Nakajima N."/>
            <person name="Kawachi M."/>
        </authorList>
    </citation>
    <scope>NUCLEOTIDE SEQUENCE [LARGE SCALE GENOMIC DNA]</scope>
    <source>
        <strain evidence="2 3">NIES-35</strain>
    </source>
</reference>
<dbReference type="Pfam" id="PF04359">
    <property type="entry name" value="DUF493"/>
    <property type="match status" value="1"/>
</dbReference>
<dbReference type="FunCoup" id="A0A2V0NXZ2">
    <property type="interactions" value="478"/>
</dbReference>
<dbReference type="PANTHER" id="PTHR34782">
    <property type="entry name" value="PHOSPHORIBOSYLFORMYLGLYCINAMIDINE SYNTHASE"/>
    <property type="match status" value="1"/>
</dbReference>
<dbReference type="InParanoid" id="A0A2V0NXZ2"/>
<dbReference type="AlphaFoldDB" id="A0A2V0NXZ2"/>
<dbReference type="EMBL" id="BDRX01000025">
    <property type="protein sequence ID" value="GBF91552.1"/>
    <property type="molecule type" value="Genomic_DNA"/>
</dbReference>
<name>A0A2V0NXZ2_9CHLO</name>
<organism evidence="2 3">
    <name type="scientific">Raphidocelis subcapitata</name>
    <dbReference type="NCBI Taxonomy" id="307507"/>
    <lineage>
        <taxon>Eukaryota</taxon>
        <taxon>Viridiplantae</taxon>
        <taxon>Chlorophyta</taxon>
        <taxon>core chlorophytes</taxon>
        <taxon>Chlorophyceae</taxon>
        <taxon>CS clade</taxon>
        <taxon>Sphaeropleales</taxon>
        <taxon>Selenastraceae</taxon>
        <taxon>Raphidocelis</taxon>
    </lineage>
</organism>
<feature type="region of interest" description="Disordered" evidence="1">
    <location>
        <begin position="26"/>
        <end position="50"/>
    </location>
</feature>
<keyword evidence="3" id="KW-1185">Reference proteome</keyword>
<sequence>MALRITGRPSLPRAAPARGVLRVRACAQPRRSHDEAGGQRPGRTPRAAPGEALMSSLSDLHRASGRAPSGLNLVLGLDNSEEAWRCIDRRVNTYPSLRSFTSIGSGGSSFRVSMVSAVQAVVGRVEVVSQRSSSGGRYVSVTVGPVLVRSPDDVAEVYSRMRGDGRLRYFL</sequence>
<protein>
    <submittedName>
        <fullName evidence="2">Uncharacterized protein</fullName>
    </submittedName>
</protein>
<dbReference type="STRING" id="307507.A0A2V0NXZ2"/>
<dbReference type="InterPro" id="IPR027471">
    <property type="entry name" value="YbeD-like_sf"/>
</dbReference>
<evidence type="ECO:0000313" key="3">
    <source>
        <dbReference type="Proteomes" id="UP000247498"/>
    </source>
</evidence>
<evidence type="ECO:0000313" key="2">
    <source>
        <dbReference type="EMBL" id="GBF91552.1"/>
    </source>
</evidence>
<dbReference type="InterPro" id="IPR007454">
    <property type="entry name" value="UPF0250_YbeD-like"/>
</dbReference>
<accession>A0A2V0NXZ2</accession>
<gene>
    <name evidence="2" type="ORF">Rsub_04292</name>
</gene>
<dbReference type="Gene3D" id="3.30.70.260">
    <property type="match status" value="1"/>
</dbReference>
<dbReference type="SUPFAM" id="SSF117991">
    <property type="entry name" value="YbeD/HP0495-like"/>
    <property type="match status" value="1"/>
</dbReference>
<evidence type="ECO:0000256" key="1">
    <source>
        <dbReference type="SAM" id="MobiDB-lite"/>
    </source>
</evidence>